<dbReference type="EMBL" id="MKIM01000027">
    <property type="protein sequence ID" value="OLP44712.1"/>
    <property type="molecule type" value="Genomic_DNA"/>
</dbReference>
<sequence>MFEPVDPIERAFLNVESSASGQRWVSRLDQAGLNRSLAISQSHGIPELVARVLAGRGVPVADAKTFLDPTIRGLMPDPSSLTDCDAAAARLMAAVKRGERVAIFGDYDVDGAASSALLWRFLAHFGVEAEIYIPDRIFEGYGPNATAIGQLIERGAQLIVTVDCGSTSFEALEEAKRRNIDVVVIDHHQMGHELPACLALVNPNRGDDLSGQGHLCAAGVVFMVLVATLRQLRDAGHANARSLDLLAWLDLVALATVCDVVPLKGLNRAYVVKGLIAARHQQNAGLAALLKVAGIGGPVTPYHFGFLVGPRINAGGRIGDAALGSRLLTLDDAAEAEEIAAQLDDLNRQRQAMEAQMLAEAEAEAMAEYGDGERASVIITAREGWHPGIVGLLAARLKERFQRPAFAIAFDGSGKGAGSGRSIPGFDLGKMVRAAVDSGLLVKGGGHAMAAGLTVERGNLGKLRSFFEEQSQKTVMELSANRALKIDGAVSASGANLALIDLLETAGPYGSGHSQPIFAIPAHRIRDSRLIGTNHVKVTLEAPDGSRLDGIAFRAKETPLGDLLLGKRGDSVHVAGTLSAEVWQGSRRIQIRIIDAAPAF</sequence>
<dbReference type="STRING" id="1867956.BJF95_09485"/>
<gene>
    <name evidence="10" type="ORF">BJF95_09485</name>
</gene>
<dbReference type="Pfam" id="PF17768">
    <property type="entry name" value="RecJ_OB"/>
    <property type="match status" value="1"/>
</dbReference>
<comment type="similarity">
    <text evidence="1">Belongs to the RecJ family.</text>
</comment>
<dbReference type="SUPFAM" id="SSF64182">
    <property type="entry name" value="DHH phosphoesterases"/>
    <property type="match status" value="1"/>
</dbReference>
<dbReference type="Pfam" id="PF02272">
    <property type="entry name" value="DHHA1"/>
    <property type="match status" value="1"/>
</dbReference>
<dbReference type="InterPro" id="IPR051673">
    <property type="entry name" value="SSDNA_exonuclease_RecJ"/>
</dbReference>
<comment type="caution">
    <text evidence="10">The sequence shown here is derived from an EMBL/GenBank/DDBJ whole genome shotgun (WGS) entry which is preliminary data.</text>
</comment>
<dbReference type="PANTHER" id="PTHR30255">
    <property type="entry name" value="SINGLE-STRANDED-DNA-SPECIFIC EXONUCLEASE RECJ"/>
    <property type="match status" value="1"/>
</dbReference>
<keyword evidence="11" id="KW-1185">Reference proteome</keyword>
<evidence type="ECO:0000259" key="9">
    <source>
        <dbReference type="Pfam" id="PF17768"/>
    </source>
</evidence>
<evidence type="ECO:0000256" key="6">
    <source>
        <dbReference type="SAM" id="Coils"/>
    </source>
</evidence>
<feature type="domain" description="RecJ OB" evidence="9">
    <location>
        <begin position="486"/>
        <end position="595"/>
    </location>
</feature>
<dbReference type="InterPro" id="IPR041122">
    <property type="entry name" value="RecJ_OB"/>
</dbReference>
<accession>A0A1Q8ZS03</accession>
<reference evidence="10 11" key="1">
    <citation type="submission" date="2016-09" db="EMBL/GenBank/DDBJ databases">
        <title>Rhizobium oryziradicis sp. nov., isolated from the root of rice.</title>
        <authorList>
            <person name="Zhao J."/>
            <person name="Zhang X."/>
        </authorList>
    </citation>
    <scope>NUCLEOTIDE SEQUENCE [LARGE SCALE GENOMIC DNA]</scope>
    <source>
        <strain evidence="10 11">N19</strain>
    </source>
</reference>
<proteinExistence type="inferred from homology"/>
<name>A0A1Q8ZS03_9HYPH</name>
<dbReference type="GO" id="GO:0003676">
    <property type="term" value="F:nucleic acid binding"/>
    <property type="evidence" value="ECO:0007669"/>
    <property type="project" value="InterPro"/>
</dbReference>
<feature type="domain" description="DDH" evidence="7">
    <location>
        <begin position="100"/>
        <end position="235"/>
    </location>
</feature>
<dbReference type="GO" id="GO:0006310">
    <property type="term" value="P:DNA recombination"/>
    <property type="evidence" value="ECO:0007669"/>
    <property type="project" value="InterPro"/>
</dbReference>
<evidence type="ECO:0000313" key="11">
    <source>
        <dbReference type="Proteomes" id="UP000186894"/>
    </source>
</evidence>
<dbReference type="InterPro" id="IPR001667">
    <property type="entry name" value="DDH_dom"/>
</dbReference>
<evidence type="ECO:0000256" key="5">
    <source>
        <dbReference type="ARBA" id="ARBA00022839"/>
    </source>
</evidence>
<dbReference type="InterPro" id="IPR004610">
    <property type="entry name" value="RecJ"/>
</dbReference>
<protein>
    <recommendedName>
        <fullName evidence="2">Single-stranded-DNA-specific exonuclease RecJ</fullName>
    </recommendedName>
</protein>
<keyword evidence="4" id="KW-0378">Hydrolase</keyword>
<dbReference type="Pfam" id="PF01368">
    <property type="entry name" value="DHH"/>
    <property type="match status" value="1"/>
</dbReference>
<evidence type="ECO:0000256" key="4">
    <source>
        <dbReference type="ARBA" id="ARBA00022801"/>
    </source>
</evidence>
<dbReference type="GO" id="GO:0008409">
    <property type="term" value="F:5'-3' exonuclease activity"/>
    <property type="evidence" value="ECO:0007669"/>
    <property type="project" value="InterPro"/>
</dbReference>
<dbReference type="GO" id="GO:0006281">
    <property type="term" value="P:DNA repair"/>
    <property type="evidence" value="ECO:0007669"/>
    <property type="project" value="InterPro"/>
</dbReference>
<dbReference type="Gene3D" id="3.90.1640.30">
    <property type="match status" value="1"/>
</dbReference>
<keyword evidence="3" id="KW-0540">Nuclease</keyword>
<keyword evidence="6" id="KW-0175">Coiled coil</keyword>
<evidence type="ECO:0000256" key="2">
    <source>
        <dbReference type="ARBA" id="ARBA00019841"/>
    </source>
</evidence>
<dbReference type="Proteomes" id="UP000186894">
    <property type="component" value="Unassembled WGS sequence"/>
</dbReference>
<keyword evidence="5 10" id="KW-0269">Exonuclease</keyword>
<evidence type="ECO:0000313" key="10">
    <source>
        <dbReference type="EMBL" id="OLP44712.1"/>
    </source>
</evidence>
<evidence type="ECO:0000256" key="1">
    <source>
        <dbReference type="ARBA" id="ARBA00005915"/>
    </source>
</evidence>
<dbReference type="NCBIfam" id="TIGR00644">
    <property type="entry name" value="recJ"/>
    <property type="match status" value="1"/>
</dbReference>
<dbReference type="AlphaFoldDB" id="A0A1Q8ZS03"/>
<feature type="coiled-coil region" evidence="6">
    <location>
        <begin position="336"/>
        <end position="363"/>
    </location>
</feature>
<organism evidence="10 11">
    <name type="scientific">Rhizobium oryziradicis</name>
    <dbReference type="NCBI Taxonomy" id="1867956"/>
    <lineage>
        <taxon>Bacteria</taxon>
        <taxon>Pseudomonadati</taxon>
        <taxon>Pseudomonadota</taxon>
        <taxon>Alphaproteobacteria</taxon>
        <taxon>Hyphomicrobiales</taxon>
        <taxon>Rhizobiaceae</taxon>
        <taxon>Rhizobium/Agrobacterium group</taxon>
        <taxon>Rhizobium</taxon>
    </lineage>
</organism>
<dbReference type="InterPro" id="IPR038763">
    <property type="entry name" value="DHH_sf"/>
</dbReference>
<dbReference type="RefSeq" id="WP_075640223.1">
    <property type="nucleotide sequence ID" value="NZ_MKIM01000027.1"/>
</dbReference>
<evidence type="ECO:0000259" key="8">
    <source>
        <dbReference type="Pfam" id="PF02272"/>
    </source>
</evidence>
<feature type="domain" description="DHHA1" evidence="8">
    <location>
        <begin position="376"/>
        <end position="470"/>
    </location>
</feature>
<dbReference type="InterPro" id="IPR003156">
    <property type="entry name" value="DHHA1_dom"/>
</dbReference>
<evidence type="ECO:0000256" key="3">
    <source>
        <dbReference type="ARBA" id="ARBA00022722"/>
    </source>
</evidence>
<dbReference type="Gene3D" id="3.10.310.30">
    <property type="match status" value="1"/>
</dbReference>
<dbReference type="PANTHER" id="PTHR30255:SF2">
    <property type="entry name" value="SINGLE-STRANDED-DNA-SPECIFIC EXONUCLEASE RECJ"/>
    <property type="match status" value="1"/>
</dbReference>
<dbReference type="OrthoDB" id="9809852at2"/>
<evidence type="ECO:0000259" key="7">
    <source>
        <dbReference type="Pfam" id="PF01368"/>
    </source>
</evidence>